<evidence type="ECO:0000313" key="2">
    <source>
        <dbReference type="EMBL" id="KAL0917032.1"/>
    </source>
</evidence>
<feature type="compositionally biased region" description="Basic and acidic residues" evidence="1">
    <location>
        <begin position="55"/>
        <end position="69"/>
    </location>
</feature>
<organism evidence="2 3">
    <name type="scientific">Dendrobium thyrsiflorum</name>
    <name type="common">Pinecone-like raceme dendrobium</name>
    <name type="synonym">Orchid</name>
    <dbReference type="NCBI Taxonomy" id="117978"/>
    <lineage>
        <taxon>Eukaryota</taxon>
        <taxon>Viridiplantae</taxon>
        <taxon>Streptophyta</taxon>
        <taxon>Embryophyta</taxon>
        <taxon>Tracheophyta</taxon>
        <taxon>Spermatophyta</taxon>
        <taxon>Magnoliopsida</taxon>
        <taxon>Liliopsida</taxon>
        <taxon>Asparagales</taxon>
        <taxon>Orchidaceae</taxon>
        <taxon>Epidendroideae</taxon>
        <taxon>Malaxideae</taxon>
        <taxon>Dendrobiinae</taxon>
        <taxon>Dendrobium</taxon>
    </lineage>
</organism>
<evidence type="ECO:0000256" key="1">
    <source>
        <dbReference type="SAM" id="MobiDB-lite"/>
    </source>
</evidence>
<keyword evidence="3" id="KW-1185">Reference proteome</keyword>
<dbReference type="AlphaFoldDB" id="A0ABD0V382"/>
<dbReference type="PANTHER" id="PTHR47851:SF5">
    <property type="entry name" value="MYB_SANT-LIKE DOMAIN-CONTAINING PROTEIN"/>
    <property type="match status" value="1"/>
</dbReference>
<reference evidence="2 3" key="1">
    <citation type="journal article" date="2024" name="Plant Biotechnol. J.">
        <title>Dendrobium thyrsiflorum genome and its molecular insights into genes involved in important horticultural traits.</title>
        <authorList>
            <person name="Chen B."/>
            <person name="Wang J.Y."/>
            <person name="Zheng P.J."/>
            <person name="Li K.L."/>
            <person name="Liang Y.M."/>
            <person name="Chen X.F."/>
            <person name="Zhang C."/>
            <person name="Zhao X."/>
            <person name="He X."/>
            <person name="Zhang G.Q."/>
            <person name="Liu Z.J."/>
            <person name="Xu Q."/>
        </authorList>
    </citation>
    <scope>NUCLEOTIDE SEQUENCE [LARGE SCALE GENOMIC DNA]</scope>
    <source>
        <strain evidence="2">GZMU011</strain>
    </source>
</reference>
<dbReference type="PANTHER" id="PTHR47851">
    <property type="entry name" value="OS06G0588700 PROTEIN-RELATED"/>
    <property type="match status" value="1"/>
</dbReference>
<dbReference type="Proteomes" id="UP001552299">
    <property type="component" value="Unassembled WGS sequence"/>
</dbReference>
<dbReference type="EMBL" id="JANQDX010000010">
    <property type="protein sequence ID" value="KAL0917032.1"/>
    <property type="molecule type" value="Genomic_DNA"/>
</dbReference>
<sequence length="184" mass="21557">MPELEEKLDIMFGRIVAMGRDVWVPNSGVLPPEFRDVEEDAYEEEHQGDNANTLHGHEFDNPSRTDLQRSHNTHPVIHKRKRIKRTNSGGRQLFIDHIKELINAARSISSAISTANASQKCVTIMDALEEISHIPEIFDDLEFYDFAIDYIKDRNHRETFMALPTDRKVWWLRRRYHRSFSSLL</sequence>
<name>A0ABD0V382_DENTH</name>
<gene>
    <name evidence="2" type="ORF">M5K25_012072</name>
</gene>
<protein>
    <submittedName>
        <fullName evidence="2">Uncharacterized protein</fullName>
    </submittedName>
</protein>
<evidence type="ECO:0000313" key="3">
    <source>
        <dbReference type="Proteomes" id="UP001552299"/>
    </source>
</evidence>
<comment type="caution">
    <text evidence="2">The sequence shown here is derived from an EMBL/GenBank/DDBJ whole genome shotgun (WGS) entry which is preliminary data.</text>
</comment>
<accession>A0ABD0V382</accession>
<feature type="region of interest" description="Disordered" evidence="1">
    <location>
        <begin position="40"/>
        <end position="69"/>
    </location>
</feature>
<proteinExistence type="predicted"/>